<keyword evidence="3" id="KW-1185">Reference proteome</keyword>
<evidence type="ECO:0000313" key="3">
    <source>
        <dbReference type="Proteomes" id="UP000648187"/>
    </source>
</evidence>
<dbReference type="Proteomes" id="UP000648187">
    <property type="component" value="Unassembled WGS sequence"/>
</dbReference>
<dbReference type="PRINTS" id="PR00180">
    <property type="entry name" value="CRETINALDHBP"/>
</dbReference>
<dbReference type="Pfam" id="PF00650">
    <property type="entry name" value="CRAL_TRIO"/>
    <property type="match status" value="1"/>
</dbReference>
<dbReference type="SUPFAM" id="SSF46938">
    <property type="entry name" value="CRAL/TRIO N-terminal domain"/>
    <property type="match status" value="1"/>
</dbReference>
<gene>
    <name evidence="2" type="ORF">HW555_003718</name>
</gene>
<dbReference type="InterPro" id="IPR036273">
    <property type="entry name" value="CRAL/TRIO_N_dom_sf"/>
</dbReference>
<dbReference type="PANTHER" id="PTHR10174:SF234">
    <property type="entry name" value="SD01558P"/>
    <property type="match status" value="1"/>
</dbReference>
<dbReference type="PROSITE" id="PS50191">
    <property type="entry name" value="CRAL_TRIO"/>
    <property type="match status" value="1"/>
</dbReference>
<dbReference type="GO" id="GO:1902936">
    <property type="term" value="F:phosphatidylinositol bisphosphate binding"/>
    <property type="evidence" value="ECO:0007669"/>
    <property type="project" value="TreeGrafter"/>
</dbReference>
<evidence type="ECO:0000259" key="1">
    <source>
        <dbReference type="PROSITE" id="PS50191"/>
    </source>
</evidence>
<dbReference type="Gene3D" id="1.10.8.20">
    <property type="entry name" value="N-terminal domain of phosphatidylinositol transfer protein sec14p"/>
    <property type="match status" value="1"/>
</dbReference>
<dbReference type="CDD" id="cd00170">
    <property type="entry name" value="SEC14"/>
    <property type="match status" value="1"/>
</dbReference>
<dbReference type="SMART" id="SM00516">
    <property type="entry name" value="SEC14"/>
    <property type="match status" value="1"/>
</dbReference>
<dbReference type="InterPro" id="IPR036865">
    <property type="entry name" value="CRAL-TRIO_dom_sf"/>
</dbReference>
<dbReference type="Gene3D" id="1.20.5.1200">
    <property type="entry name" value="Alpha-tocopherol transfer"/>
    <property type="match status" value="1"/>
</dbReference>
<dbReference type="GO" id="GO:0016020">
    <property type="term" value="C:membrane"/>
    <property type="evidence" value="ECO:0007669"/>
    <property type="project" value="TreeGrafter"/>
</dbReference>
<dbReference type="AlphaFoldDB" id="A0A835GMD8"/>
<feature type="domain" description="CRAL-TRIO" evidence="1">
    <location>
        <begin position="105"/>
        <end position="266"/>
    </location>
</feature>
<accession>A0A835GMD8</accession>
<dbReference type="EMBL" id="JACKWZ010000038">
    <property type="protein sequence ID" value="KAF9419885.1"/>
    <property type="molecule type" value="Genomic_DNA"/>
</dbReference>
<dbReference type="Gene3D" id="3.40.525.10">
    <property type="entry name" value="CRAL-TRIO lipid binding domain"/>
    <property type="match status" value="1"/>
</dbReference>
<evidence type="ECO:0000313" key="2">
    <source>
        <dbReference type="EMBL" id="KAF9419885.1"/>
    </source>
</evidence>
<name>A0A835GMD8_SPOEX</name>
<sequence length="311" mass="36664">MRDTCDMSFIEIAFQAEISRYEDTEFEEYAKRHCNEDPDTRGKVIEELRRLIRERGECNPRRIDDAYLLRFLRCRRSIPALAHKLMVRYEQFRRENAYLYDCDPFNLVLVKDVYAGVLPESPDHGRIILMRFGRWDVDAAAIEEVVRYALVMDEIAIMQPKLQILGVTIVVDLDGLNLRQVSQLTPTVAGQIVSLMGVSFPLPNHNLHIIRYNWILHSIFYLFKQFMPRAVWNRIHFHGNDLNSLHKHIDPMYLPPELGGRCRHVISTEKWLSKINEYKDDFLVQELKELGFNVKCKETKKSQHLNKYIIS</sequence>
<organism evidence="2 3">
    <name type="scientific">Spodoptera exigua</name>
    <name type="common">Beet armyworm</name>
    <name type="synonym">Noctua fulgens</name>
    <dbReference type="NCBI Taxonomy" id="7107"/>
    <lineage>
        <taxon>Eukaryota</taxon>
        <taxon>Metazoa</taxon>
        <taxon>Ecdysozoa</taxon>
        <taxon>Arthropoda</taxon>
        <taxon>Hexapoda</taxon>
        <taxon>Insecta</taxon>
        <taxon>Pterygota</taxon>
        <taxon>Neoptera</taxon>
        <taxon>Endopterygota</taxon>
        <taxon>Lepidoptera</taxon>
        <taxon>Glossata</taxon>
        <taxon>Ditrysia</taxon>
        <taxon>Noctuoidea</taxon>
        <taxon>Noctuidae</taxon>
        <taxon>Amphipyrinae</taxon>
        <taxon>Spodoptera</taxon>
    </lineage>
</organism>
<comment type="caution">
    <text evidence="2">The sequence shown here is derived from an EMBL/GenBank/DDBJ whole genome shotgun (WGS) entry which is preliminary data.</text>
</comment>
<dbReference type="SUPFAM" id="SSF52087">
    <property type="entry name" value="CRAL/TRIO domain"/>
    <property type="match status" value="1"/>
</dbReference>
<protein>
    <recommendedName>
        <fullName evidence="1">CRAL-TRIO domain-containing protein</fullName>
    </recommendedName>
</protein>
<proteinExistence type="predicted"/>
<reference evidence="2" key="1">
    <citation type="submission" date="2020-08" db="EMBL/GenBank/DDBJ databases">
        <title>Spodoptera exigua strain:BAW_Kor-Di-RS1 Genome sequencing and assembly.</title>
        <authorList>
            <person name="Kim J."/>
            <person name="Nam H.Y."/>
            <person name="Kwon M."/>
            <person name="Choi J.H."/>
            <person name="Cho S.R."/>
            <person name="Kim G.-H."/>
        </authorList>
    </citation>
    <scope>NUCLEOTIDE SEQUENCE</scope>
    <source>
        <strain evidence="2">BAW_Kor-Di-RS1</strain>
        <tissue evidence="2">Whole-body</tissue>
    </source>
</reference>
<dbReference type="InterPro" id="IPR001251">
    <property type="entry name" value="CRAL-TRIO_dom"/>
</dbReference>
<dbReference type="PANTHER" id="PTHR10174">
    <property type="entry name" value="ALPHA-TOCOPHEROL TRANSFER PROTEIN-RELATED"/>
    <property type="match status" value="1"/>
</dbReference>